<evidence type="ECO:0000313" key="2">
    <source>
        <dbReference type="EMBL" id="QRG09206.1"/>
    </source>
</evidence>
<dbReference type="PANTHER" id="PTHR43437">
    <property type="entry name" value="HYDROXYACYL-THIOESTER DEHYDRATASE TYPE 2, MITOCHONDRIAL-RELATED"/>
    <property type="match status" value="1"/>
</dbReference>
<sequence>MTTEAAGPREIGRFTFTAEEIRRFARLYDPQPFHLDEDAARRSHFGTLVASGWHTVAVWMGFFVRAHAGAAERLPEDHPAVISPVGVGFGLQNLRWPAPVRAGDTIVFLTEILDSRASGSRSGWAIHHRRNSARREDGTEVLSFELRHLAPEIATAPEGAGGLPASGAR</sequence>
<protein>
    <submittedName>
        <fullName evidence="2">MaoC family dehydratase N-terminal domain-containing protein</fullName>
    </submittedName>
</protein>
<evidence type="ECO:0000313" key="3">
    <source>
        <dbReference type="Proteomes" id="UP000596427"/>
    </source>
</evidence>
<feature type="domain" description="MaoC-like" evidence="1">
    <location>
        <begin position="14"/>
        <end position="116"/>
    </location>
</feature>
<proteinExistence type="predicted"/>
<dbReference type="SUPFAM" id="SSF54637">
    <property type="entry name" value="Thioesterase/thiol ester dehydrase-isomerase"/>
    <property type="match status" value="1"/>
</dbReference>
<dbReference type="PANTHER" id="PTHR43437:SF3">
    <property type="entry name" value="HYDROXYACYL-THIOESTER DEHYDRATASE TYPE 2, MITOCHONDRIAL"/>
    <property type="match status" value="1"/>
</dbReference>
<dbReference type="InterPro" id="IPR050965">
    <property type="entry name" value="UPF0336/Enoyl-CoA_hydratase"/>
</dbReference>
<accession>A0A974SK79</accession>
<keyword evidence="3" id="KW-1185">Reference proteome</keyword>
<dbReference type="InterPro" id="IPR029069">
    <property type="entry name" value="HotDog_dom_sf"/>
</dbReference>
<dbReference type="EMBL" id="CP063362">
    <property type="protein sequence ID" value="QRG09206.1"/>
    <property type="molecule type" value="Genomic_DNA"/>
</dbReference>
<dbReference type="Gene3D" id="3.10.129.10">
    <property type="entry name" value="Hotdog Thioesterase"/>
    <property type="match status" value="1"/>
</dbReference>
<dbReference type="AlphaFoldDB" id="A0A974SK79"/>
<gene>
    <name evidence="2" type="ORF">EZH22_13625</name>
</gene>
<dbReference type="RefSeq" id="WP_203196124.1">
    <property type="nucleotide sequence ID" value="NZ_CP063362.1"/>
</dbReference>
<dbReference type="Proteomes" id="UP000596427">
    <property type="component" value="Chromosome"/>
</dbReference>
<dbReference type="KEGG" id="xdi:EZH22_13625"/>
<dbReference type="Pfam" id="PF01575">
    <property type="entry name" value="MaoC_dehydratas"/>
    <property type="match status" value="1"/>
</dbReference>
<reference evidence="2 3" key="1">
    <citation type="submission" date="2020-10" db="EMBL/GenBank/DDBJ databases">
        <title>Degradation of 1,4-Dioxane by Xanthobacter sp. YN2, via a Novel Group-2 Soluble Di-Iron Monooxygenase.</title>
        <authorList>
            <person name="Ma F."/>
            <person name="Wang Y."/>
            <person name="Yang J."/>
            <person name="Guo H."/>
            <person name="Su D."/>
            <person name="Yu L."/>
        </authorList>
    </citation>
    <scope>NUCLEOTIDE SEQUENCE [LARGE SCALE GENOMIC DNA]</scope>
    <source>
        <strain evidence="2 3">YN2</strain>
    </source>
</reference>
<organism evidence="2 3">
    <name type="scientific">Xanthobacter dioxanivorans</name>
    <dbReference type="NCBI Taxonomy" id="2528964"/>
    <lineage>
        <taxon>Bacteria</taxon>
        <taxon>Pseudomonadati</taxon>
        <taxon>Pseudomonadota</taxon>
        <taxon>Alphaproteobacteria</taxon>
        <taxon>Hyphomicrobiales</taxon>
        <taxon>Xanthobacteraceae</taxon>
        <taxon>Xanthobacter</taxon>
    </lineage>
</organism>
<evidence type="ECO:0000259" key="1">
    <source>
        <dbReference type="Pfam" id="PF01575"/>
    </source>
</evidence>
<name>A0A974SK79_9HYPH</name>
<dbReference type="GO" id="GO:0019171">
    <property type="term" value="F:(3R)-hydroxyacyl-[acyl-carrier-protein] dehydratase activity"/>
    <property type="evidence" value="ECO:0007669"/>
    <property type="project" value="TreeGrafter"/>
</dbReference>
<dbReference type="GO" id="GO:0006633">
    <property type="term" value="P:fatty acid biosynthetic process"/>
    <property type="evidence" value="ECO:0007669"/>
    <property type="project" value="TreeGrafter"/>
</dbReference>
<dbReference type="InterPro" id="IPR002539">
    <property type="entry name" value="MaoC-like_dom"/>
</dbReference>